<name>A0A2A9NBS5_9AGAR</name>
<dbReference type="PANTHER" id="PTHR14614:SF39">
    <property type="entry name" value="HISTIDINE PROTEIN METHYLTRANSFERASE 1 HOMOLOG"/>
    <property type="match status" value="1"/>
</dbReference>
<reference evidence="10 11" key="1">
    <citation type="submission" date="2014-02" db="EMBL/GenBank/DDBJ databases">
        <title>Transposable element dynamics among asymbiotic and ectomycorrhizal Amanita fungi.</title>
        <authorList>
            <consortium name="DOE Joint Genome Institute"/>
            <person name="Hess J."/>
            <person name="Skrede I."/>
            <person name="Wolfe B."/>
            <person name="LaButti K."/>
            <person name="Ohm R.A."/>
            <person name="Grigoriev I.V."/>
            <person name="Pringle A."/>
        </authorList>
    </citation>
    <scope>NUCLEOTIDE SEQUENCE [LARGE SCALE GENOMIC DNA]</scope>
    <source>
        <strain evidence="10 11">SKay4041</strain>
    </source>
</reference>
<evidence type="ECO:0000256" key="6">
    <source>
        <dbReference type="ARBA" id="ARBA00022679"/>
    </source>
</evidence>
<dbReference type="Gene3D" id="3.40.50.150">
    <property type="entry name" value="Vaccinia Virus protein VP39"/>
    <property type="match status" value="1"/>
</dbReference>
<evidence type="ECO:0000313" key="11">
    <source>
        <dbReference type="Proteomes" id="UP000242287"/>
    </source>
</evidence>
<dbReference type="STRING" id="703135.A0A2A9NBS5"/>
<dbReference type="InterPro" id="IPR029063">
    <property type="entry name" value="SAM-dependent_MTases_sf"/>
</dbReference>
<evidence type="ECO:0000313" key="10">
    <source>
        <dbReference type="EMBL" id="PFH48079.1"/>
    </source>
</evidence>
<dbReference type="InterPro" id="IPR019410">
    <property type="entry name" value="Methyltransf_16"/>
</dbReference>
<evidence type="ECO:0000256" key="8">
    <source>
        <dbReference type="ARBA" id="ARBA00023242"/>
    </source>
</evidence>
<evidence type="ECO:0000256" key="7">
    <source>
        <dbReference type="ARBA" id="ARBA00022691"/>
    </source>
</evidence>
<dbReference type="EMBL" id="KZ302077">
    <property type="protein sequence ID" value="PFH48079.1"/>
    <property type="molecule type" value="Genomic_DNA"/>
</dbReference>
<keyword evidence="4" id="KW-0963">Cytoplasm</keyword>
<dbReference type="OrthoDB" id="1723750at2759"/>
<evidence type="ECO:0000256" key="3">
    <source>
        <dbReference type="ARBA" id="ARBA00012533"/>
    </source>
</evidence>
<accession>A0A2A9NBS5</accession>
<dbReference type="GO" id="GO:0018064">
    <property type="term" value="F:protein-L-histidine N-tele-methyltransferase activity"/>
    <property type="evidence" value="ECO:0007669"/>
    <property type="project" value="UniProtKB-EC"/>
</dbReference>
<keyword evidence="8" id="KW-0539">Nucleus</keyword>
<dbReference type="GO" id="GO:0005737">
    <property type="term" value="C:cytoplasm"/>
    <property type="evidence" value="ECO:0007669"/>
    <property type="project" value="UniProtKB-SubCell"/>
</dbReference>
<proteinExistence type="inferred from homology"/>
<gene>
    <name evidence="10" type="ORF">AMATHDRAFT_49792</name>
</gene>
<sequence length="372" mass="41318">MFRFDFALGDDANDDNDNLLRIVPPALPGNPPLNSSSEPFRQLSLSHLLDTLPPLISSSPLVVPISSKNAPLILPRRDLFDARFQLISESNLDDTLLKFLDSPSDLVPGQYEGGFKTWECSLDVVDYLENSNVIPSPVGKQVLEVRNSFITCSVGCGTAVPSMYLLQRLFSSAVDTDKLPRTLFHLQDYNASVLEYVTLPNLFLVWYMSPAGRRFHESLHQDVSLGGSNTLGPSIPCEVNITPELKQAFLSALQERNISLCFFSGSWNQFNLEHVLDNAEKRTYDVVITSETIYRTESLPSLINLLKLSCIGSNLTQTPYVCLVAAKVLYFGVGGGVNDFIQASKEQIGTSVETVWEHKEGIARKVLRIIWS</sequence>
<keyword evidence="5" id="KW-0489">Methyltransferase</keyword>
<protein>
    <recommendedName>
        <fullName evidence="3">protein-histidine N-methyltransferase</fullName>
        <ecNumber evidence="3">2.1.1.85</ecNumber>
    </recommendedName>
</protein>
<comment type="subcellular location">
    <subcellularLocation>
        <location evidence="2">Cytoplasm</location>
    </subcellularLocation>
    <subcellularLocation>
        <location evidence="1">Nucleus</location>
    </subcellularLocation>
</comment>
<evidence type="ECO:0000256" key="2">
    <source>
        <dbReference type="ARBA" id="ARBA00004496"/>
    </source>
</evidence>
<evidence type="ECO:0000256" key="4">
    <source>
        <dbReference type="ARBA" id="ARBA00022490"/>
    </source>
</evidence>
<dbReference type="Proteomes" id="UP000242287">
    <property type="component" value="Unassembled WGS sequence"/>
</dbReference>
<dbReference type="GO" id="GO:0032259">
    <property type="term" value="P:methylation"/>
    <property type="evidence" value="ECO:0007669"/>
    <property type="project" value="UniProtKB-KW"/>
</dbReference>
<keyword evidence="6" id="KW-0808">Transferase</keyword>
<evidence type="ECO:0000256" key="5">
    <source>
        <dbReference type="ARBA" id="ARBA00022603"/>
    </source>
</evidence>
<comment type="similarity">
    <text evidence="9">Belongs to the methyltransferase superfamily. METTL18 family.</text>
</comment>
<dbReference type="EC" id="2.1.1.85" evidence="3"/>
<organism evidence="10 11">
    <name type="scientific">Amanita thiersii Skay4041</name>
    <dbReference type="NCBI Taxonomy" id="703135"/>
    <lineage>
        <taxon>Eukaryota</taxon>
        <taxon>Fungi</taxon>
        <taxon>Dikarya</taxon>
        <taxon>Basidiomycota</taxon>
        <taxon>Agaricomycotina</taxon>
        <taxon>Agaricomycetes</taxon>
        <taxon>Agaricomycetidae</taxon>
        <taxon>Agaricales</taxon>
        <taxon>Pluteineae</taxon>
        <taxon>Amanitaceae</taxon>
        <taxon>Amanita</taxon>
    </lineage>
</organism>
<dbReference type="AlphaFoldDB" id="A0A2A9NBS5"/>
<evidence type="ECO:0000256" key="1">
    <source>
        <dbReference type="ARBA" id="ARBA00004123"/>
    </source>
</evidence>
<dbReference type="GO" id="GO:0005634">
    <property type="term" value="C:nucleus"/>
    <property type="evidence" value="ECO:0007669"/>
    <property type="project" value="UniProtKB-SubCell"/>
</dbReference>
<keyword evidence="11" id="KW-1185">Reference proteome</keyword>
<dbReference type="PANTHER" id="PTHR14614">
    <property type="entry name" value="HEPATOCELLULAR CARCINOMA-ASSOCIATED ANTIGEN"/>
    <property type="match status" value="1"/>
</dbReference>
<keyword evidence="7" id="KW-0949">S-adenosyl-L-methionine</keyword>
<evidence type="ECO:0000256" key="9">
    <source>
        <dbReference type="ARBA" id="ARBA00038126"/>
    </source>
</evidence>